<accession>A0ABY4GJU5</accession>
<proteinExistence type="predicted"/>
<sequence>MEKITNVQAFQELYDLINFYAENRDRPVDENFDFFEQVEKYCKQLDLDMDEFKETFNLKPLF</sequence>
<dbReference type="Proteomes" id="UP000831537">
    <property type="component" value="Chromosome"/>
</dbReference>
<dbReference type="RefSeq" id="WP_244742298.1">
    <property type="nucleotide sequence ID" value="NZ_CP095071.1"/>
</dbReference>
<organism evidence="1 2">
    <name type="scientific">Gracilibacillus salinarum</name>
    <dbReference type="NCBI Taxonomy" id="2932255"/>
    <lineage>
        <taxon>Bacteria</taxon>
        <taxon>Bacillati</taxon>
        <taxon>Bacillota</taxon>
        <taxon>Bacilli</taxon>
        <taxon>Bacillales</taxon>
        <taxon>Bacillaceae</taxon>
        <taxon>Gracilibacillus</taxon>
    </lineage>
</organism>
<evidence type="ECO:0008006" key="3">
    <source>
        <dbReference type="Google" id="ProtNLM"/>
    </source>
</evidence>
<name>A0ABY4GJU5_9BACI</name>
<protein>
    <recommendedName>
        <fullName evidence="3">YozE SAM-like domain-containing protein</fullName>
    </recommendedName>
</protein>
<dbReference type="EMBL" id="CP095071">
    <property type="protein sequence ID" value="UOQ84489.1"/>
    <property type="molecule type" value="Genomic_DNA"/>
</dbReference>
<keyword evidence="2" id="KW-1185">Reference proteome</keyword>
<gene>
    <name evidence="1" type="ORF">MUN87_17650</name>
</gene>
<evidence type="ECO:0000313" key="1">
    <source>
        <dbReference type="EMBL" id="UOQ84489.1"/>
    </source>
</evidence>
<reference evidence="1 2" key="1">
    <citation type="submission" date="2022-04" db="EMBL/GenBank/DDBJ databases">
        <title>Gracilibacillus sp. isolated from saltern.</title>
        <authorList>
            <person name="Won M."/>
            <person name="Lee C.-M."/>
            <person name="Woen H.-Y."/>
            <person name="Kwon S.-W."/>
        </authorList>
    </citation>
    <scope>NUCLEOTIDE SEQUENCE [LARGE SCALE GENOMIC DNA]</scope>
    <source>
        <strain evidence="1 2">SSPM10-3</strain>
    </source>
</reference>
<evidence type="ECO:0000313" key="2">
    <source>
        <dbReference type="Proteomes" id="UP000831537"/>
    </source>
</evidence>